<feature type="transmembrane region" description="Helical" evidence="1">
    <location>
        <begin position="161"/>
        <end position="183"/>
    </location>
</feature>
<reference evidence="2 3" key="1">
    <citation type="submission" date="2018-10" db="EMBL/GenBank/DDBJ databases">
        <title>Co-occurring genomic capacity for anaerobic methane metabolism and dissimilatory sulfite reduction discovered in the Korarchaeota.</title>
        <authorList>
            <person name="Mckay L.J."/>
            <person name="Dlakic M."/>
            <person name="Fields M.W."/>
            <person name="Delmont T.O."/>
            <person name="Eren A.M."/>
            <person name="Jay Z.J."/>
            <person name="Klingelsmith K.B."/>
            <person name="Rusch D.B."/>
            <person name="Inskeep W.P."/>
        </authorList>
    </citation>
    <scope>NUCLEOTIDE SEQUENCE [LARGE SCALE GENOMIC DNA]</scope>
    <source>
        <strain evidence="2 3">MDKW</strain>
    </source>
</reference>
<accession>A0A3R9X128</accession>
<keyword evidence="1" id="KW-1133">Transmembrane helix</keyword>
<organism evidence="2 3">
    <name type="scientific">Candidatus Methanodesulfokora washburnensis</name>
    <dbReference type="NCBI Taxonomy" id="2478471"/>
    <lineage>
        <taxon>Archaea</taxon>
        <taxon>Thermoproteota</taxon>
        <taxon>Candidatus Korarchaeia</taxon>
        <taxon>Candidatus Korarchaeia incertae sedis</taxon>
        <taxon>Candidatus Methanodesulfokora</taxon>
    </lineage>
</organism>
<evidence type="ECO:0000313" key="2">
    <source>
        <dbReference type="EMBL" id="RSN72684.1"/>
    </source>
</evidence>
<evidence type="ECO:0000256" key="1">
    <source>
        <dbReference type="SAM" id="Phobius"/>
    </source>
</evidence>
<keyword evidence="1" id="KW-0472">Membrane</keyword>
<sequence length="370" mass="43012">MLESKSSKDTCNLESRLIALLMHGIEREQDKTRNIYDVAWGIFALKDIGRNYKYLYDEARQVVSLLGNMNSKDLNSFLFDYRRAVGIALSIYLIGAENLRLSRERLDEICEILTVNSETSETGELIGATFLLLKHLKHEEMEKKIKEVMIKIRKSGFKDPAYYLADVIYVAFFSAVIGDLFYIETLEEIHKNEYLLEYIMDDHEKLALFLYIVSKATSLGDHPLVEWCKDKREEVAKNLRDFIEENSLILSNHPSIVNVLRDSTIDFEVYKQQNYRFVNNIGNSEIILDSGVTNSLFLRPDLISKMILALYEAGYLSPFMLSKKEADAYRQIRAEVKGYRRVRKYEMIFILISFALFMLLFPLTIYGLII</sequence>
<keyword evidence="3" id="KW-1185">Reference proteome</keyword>
<dbReference type="AlphaFoldDB" id="A0A3R9X128"/>
<dbReference type="EMBL" id="RCOS01000143">
    <property type="protein sequence ID" value="RSN72684.1"/>
    <property type="molecule type" value="Genomic_DNA"/>
</dbReference>
<feature type="transmembrane region" description="Helical" evidence="1">
    <location>
        <begin position="347"/>
        <end position="369"/>
    </location>
</feature>
<name>A0A3R9X128_9CREN</name>
<dbReference type="Proteomes" id="UP000277582">
    <property type="component" value="Unassembled WGS sequence"/>
</dbReference>
<proteinExistence type="predicted"/>
<gene>
    <name evidence="2" type="ORF">D6D85_12850</name>
</gene>
<protein>
    <submittedName>
        <fullName evidence="2">Uncharacterized protein</fullName>
    </submittedName>
</protein>
<keyword evidence="1" id="KW-0812">Transmembrane</keyword>
<comment type="caution">
    <text evidence="2">The sequence shown here is derived from an EMBL/GenBank/DDBJ whole genome shotgun (WGS) entry which is preliminary data.</text>
</comment>
<evidence type="ECO:0000313" key="3">
    <source>
        <dbReference type="Proteomes" id="UP000277582"/>
    </source>
</evidence>